<reference evidence="2" key="3">
    <citation type="submission" date="2016-11" db="EMBL/GenBank/DDBJ databases">
        <authorList>
            <person name="Varghese N."/>
            <person name="Submissions S."/>
        </authorList>
    </citation>
    <scope>NUCLEOTIDE SEQUENCE</scope>
    <source>
        <strain evidence="2">DSM 1682</strain>
    </source>
</reference>
<proteinExistence type="predicted"/>
<evidence type="ECO:0008006" key="5">
    <source>
        <dbReference type="Google" id="ProtNLM"/>
    </source>
</evidence>
<reference evidence="4" key="4">
    <citation type="submission" date="2016-11" db="EMBL/GenBank/DDBJ databases">
        <authorList>
            <person name="Jaros S."/>
            <person name="Januszkiewicz K."/>
            <person name="Wedrychowicz H."/>
        </authorList>
    </citation>
    <scope>NUCLEOTIDE SEQUENCE [LARGE SCALE GENOMIC DNA]</scope>
    <source>
        <strain evidence="4">DSM 1682</strain>
    </source>
</reference>
<evidence type="ECO:0000313" key="1">
    <source>
        <dbReference type="EMBL" id="AMJ41709.1"/>
    </source>
</evidence>
<name>A0A0X8VCW4_ANAPI</name>
<dbReference type="SUPFAM" id="SSF46785">
    <property type="entry name" value="Winged helix' DNA-binding domain"/>
    <property type="match status" value="1"/>
</dbReference>
<dbReference type="EMBL" id="FQUA01000008">
    <property type="protein sequence ID" value="SHE82960.1"/>
    <property type="molecule type" value="Genomic_DNA"/>
</dbReference>
<keyword evidence="3" id="KW-1185">Reference proteome</keyword>
<sequence length="177" mass="20638">MVKSEKVKTGHNVIDITTGEIIMELCEGDRIVTKQQDEHVAEYITNFNKTVPFVKVYLCDCNELYEELTGTEVITISTLINYISYNDNILRINDKPMKITDIADIIHRDYTNVKKLVASLEKKDVIKKIKWFDEKCNKEMNCIAVNPYLFFRGRDIKRGIVELFKDSKWSKVSYKKG</sequence>
<dbReference type="EMBL" id="CP014223">
    <property type="protein sequence ID" value="AMJ41709.1"/>
    <property type="molecule type" value="Genomic_DNA"/>
</dbReference>
<dbReference type="Proteomes" id="UP000184204">
    <property type="component" value="Unassembled WGS sequence"/>
</dbReference>
<protein>
    <recommendedName>
        <fullName evidence="5">MarR family protein</fullName>
    </recommendedName>
</protein>
<dbReference type="AlphaFoldDB" id="A0A0X8VCW4"/>
<dbReference type="KEGG" id="cpro:CPRO_21290"/>
<reference evidence="1 3" key="1">
    <citation type="journal article" date="2016" name="Genome Announc.">
        <title>Complete Genome Sequence of the Amino Acid-Fermenting Clostridium propionicum X2 (DSM 1682).</title>
        <authorList>
            <person name="Poehlein A."/>
            <person name="Schlien K."/>
            <person name="Chowdhury N.P."/>
            <person name="Gottschalk G."/>
            <person name="Buckel W."/>
            <person name="Daniel R."/>
        </authorList>
    </citation>
    <scope>NUCLEOTIDE SEQUENCE [LARGE SCALE GENOMIC DNA]</scope>
    <source>
        <strain evidence="1 3">X2</strain>
    </source>
</reference>
<dbReference type="Proteomes" id="UP000068026">
    <property type="component" value="Chromosome"/>
</dbReference>
<organism evidence="2 4">
    <name type="scientific">Anaerotignum propionicum DSM 1682</name>
    <dbReference type="NCBI Taxonomy" id="991789"/>
    <lineage>
        <taxon>Bacteria</taxon>
        <taxon>Bacillati</taxon>
        <taxon>Bacillota</taxon>
        <taxon>Clostridia</taxon>
        <taxon>Lachnospirales</taxon>
        <taxon>Anaerotignaceae</taxon>
        <taxon>Anaerotignum</taxon>
    </lineage>
</organism>
<gene>
    <name evidence="1" type="ORF">CPRO_21290</name>
    <name evidence="2" type="ORF">SAMN02745151_01907</name>
</gene>
<accession>A0A0X8VCW4</accession>
<evidence type="ECO:0000313" key="4">
    <source>
        <dbReference type="Proteomes" id="UP000184204"/>
    </source>
</evidence>
<evidence type="ECO:0000313" key="3">
    <source>
        <dbReference type="Proteomes" id="UP000068026"/>
    </source>
</evidence>
<dbReference type="InterPro" id="IPR036390">
    <property type="entry name" value="WH_DNA-bd_sf"/>
</dbReference>
<reference evidence="3" key="2">
    <citation type="submission" date="2016-01" db="EMBL/GenBank/DDBJ databases">
        <authorList>
            <person name="Poehlein A."/>
            <person name="Schlien K."/>
            <person name="Gottschalk G."/>
            <person name="Buckel W."/>
            <person name="Daniel R."/>
        </authorList>
    </citation>
    <scope>NUCLEOTIDE SEQUENCE [LARGE SCALE GENOMIC DNA]</scope>
    <source>
        <strain evidence="3">X2</strain>
    </source>
</reference>
<dbReference type="RefSeq" id="WP_066051378.1">
    <property type="nucleotide sequence ID" value="NZ_CP014223.1"/>
</dbReference>
<evidence type="ECO:0000313" key="2">
    <source>
        <dbReference type="EMBL" id="SHE82960.1"/>
    </source>
</evidence>